<dbReference type="GeneID" id="79382459"/>
<organism evidence="1 2">
    <name type="scientific">Bacillus thuringiensis YBT-1518</name>
    <dbReference type="NCBI Taxonomy" id="529122"/>
    <lineage>
        <taxon>Bacteria</taxon>
        <taxon>Bacillati</taxon>
        <taxon>Bacillota</taxon>
        <taxon>Bacilli</taxon>
        <taxon>Bacillales</taxon>
        <taxon>Bacillaceae</taxon>
        <taxon>Bacillus</taxon>
        <taxon>Bacillus cereus group</taxon>
    </lineage>
</organism>
<dbReference type="Proteomes" id="UP000018566">
    <property type="component" value="Chromosome"/>
</dbReference>
<dbReference type="AlphaFoldDB" id="A0A9W3KGN3"/>
<accession>A0A9W3KGN3</accession>
<gene>
    <name evidence="1" type="ORF">YBT1518_19065</name>
</gene>
<dbReference type="RefSeq" id="WP_001227549.1">
    <property type="nucleotide sequence ID" value="NC_022873.1"/>
</dbReference>
<sequence length="43" mass="5137">MRKKIETNEFFIVENYREIEKGLEGLHNTIDEVLKTKNDVTIK</sequence>
<name>A0A9W3KGN3_BACTU</name>
<evidence type="ECO:0000313" key="1">
    <source>
        <dbReference type="EMBL" id="AHA72957.1"/>
    </source>
</evidence>
<dbReference type="SMR" id="A0A9W3KGN3"/>
<dbReference type="KEGG" id="bthu:YBT1518_19065"/>
<protein>
    <submittedName>
        <fullName evidence="1">Uncharacterized protein</fullName>
    </submittedName>
</protein>
<proteinExistence type="predicted"/>
<reference evidence="1 2" key="1">
    <citation type="submission" date="2013-05" db="EMBL/GenBank/DDBJ databases">
        <title>Complete genome sequence of Bacillus thuringiensis YBT-1518, a typical strain with high toxicity to nematode.</title>
        <authorList>
            <person name="Wang P."/>
            <person name="Zhang C."/>
            <person name="Guo M."/>
            <person name="Guo S."/>
            <person name="Zhu Y."/>
            <person name="Zheng J."/>
            <person name="Zhu L."/>
            <person name="Ruan L."/>
            <person name="Peng D."/>
            <person name="Sun M."/>
        </authorList>
    </citation>
    <scope>NUCLEOTIDE SEQUENCE [LARGE SCALE GENOMIC DNA]</scope>
    <source>
        <strain evidence="1 2">YBT-1518</strain>
    </source>
</reference>
<dbReference type="EMBL" id="CP005935">
    <property type="protein sequence ID" value="AHA72957.1"/>
    <property type="molecule type" value="Genomic_DNA"/>
</dbReference>
<evidence type="ECO:0000313" key="2">
    <source>
        <dbReference type="Proteomes" id="UP000018566"/>
    </source>
</evidence>